<comment type="caution">
    <text evidence="2">The sequence shown here is derived from an EMBL/GenBank/DDBJ whole genome shotgun (WGS) entry which is preliminary data.</text>
</comment>
<accession>A0AAD4ZQK6</accession>
<organism evidence="2 3">
    <name type="scientific">Prunus dulcis</name>
    <name type="common">Almond</name>
    <name type="synonym">Amygdalus dulcis</name>
    <dbReference type="NCBI Taxonomy" id="3755"/>
    <lineage>
        <taxon>Eukaryota</taxon>
        <taxon>Viridiplantae</taxon>
        <taxon>Streptophyta</taxon>
        <taxon>Embryophyta</taxon>
        <taxon>Tracheophyta</taxon>
        <taxon>Spermatophyta</taxon>
        <taxon>Magnoliopsida</taxon>
        <taxon>eudicotyledons</taxon>
        <taxon>Gunneridae</taxon>
        <taxon>Pentapetalae</taxon>
        <taxon>rosids</taxon>
        <taxon>fabids</taxon>
        <taxon>Rosales</taxon>
        <taxon>Rosaceae</taxon>
        <taxon>Amygdaloideae</taxon>
        <taxon>Amygdaleae</taxon>
        <taxon>Prunus</taxon>
    </lineage>
</organism>
<evidence type="ECO:0000313" key="3">
    <source>
        <dbReference type="Proteomes" id="UP001054821"/>
    </source>
</evidence>
<sequence length="128" mass="13876">MLEANKPCPPNLNHEWPSGAKGVDMIRSMQLGGVGCLSDDFGSNGHGQVPSIRRHFLGCGGHSVQQLFALLENAKASSSDHHSHSSKFLIKAYLHPYSLLVIVAIVTLSDVSIIYFNCPFQTTKNVDA</sequence>
<feature type="transmembrane region" description="Helical" evidence="1">
    <location>
        <begin position="97"/>
        <end position="116"/>
    </location>
</feature>
<proteinExistence type="predicted"/>
<name>A0AAD4ZQK6_PRUDU</name>
<gene>
    <name evidence="2" type="ORF">L3X38_005225</name>
</gene>
<dbReference type="Proteomes" id="UP001054821">
    <property type="component" value="Chromosome 1"/>
</dbReference>
<evidence type="ECO:0000313" key="2">
    <source>
        <dbReference type="EMBL" id="KAI5352334.1"/>
    </source>
</evidence>
<protein>
    <submittedName>
        <fullName evidence="2">Uncharacterized protein</fullName>
    </submittedName>
</protein>
<keyword evidence="1" id="KW-0812">Transmembrane</keyword>
<keyword evidence="1" id="KW-0472">Membrane</keyword>
<dbReference type="AlphaFoldDB" id="A0AAD4ZQK6"/>
<keyword evidence="1" id="KW-1133">Transmembrane helix</keyword>
<keyword evidence="3" id="KW-1185">Reference proteome</keyword>
<dbReference type="EMBL" id="JAJFAZ020000001">
    <property type="protein sequence ID" value="KAI5352334.1"/>
    <property type="molecule type" value="Genomic_DNA"/>
</dbReference>
<evidence type="ECO:0000256" key="1">
    <source>
        <dbReference type="SAM" id="Phobius"/>
    </source>
</evidence>
<reference evidence="2 3" key="1">
    <citation type="journal article" date="2022" name="G3 (Bethesda)">
        <title>Whole-genome sequence and methylome profiling of the almond [Prunus dulcis (Mill.) D.A. Webb] cultivar 'Nonpareil'.</title>
        <authorList>
            <person name="D'Amico-Willman K.M."/>
            <person name="Ouma W.Z."/>
            <person name="Meulia T."/>
            <person name="Sideli G.M."/>
            <person name="Gradziel T.M."/>
            <person name="Fresnedo-Ramirez J."/>
        </authorList>
    </citation>
    <scope>NUCLEOTIDE SEQUENCE [LARGE SCALE GENOMIC DNA]</scope>
    <source>
        <strain evidence="2">Clone GOH B32 T37-40</strain>
    </source>
</reference>